<proteinExistence type="predicted"/>
<accession>A0ABQ2KVU9</accession>
<comment type="subcellular location">
    <subcellularLocation>
        <location evidence="1">Cell membrane</location>
        <topology evidence="1">Multi-pass membrane protein</topology>
    </subcellularLocation>
</comment>
<dbReference type="PROSITE" id="PS50885">
    <property type="entry name" value="HAMP"/>
    <property type="match status" value="1"/>
</dbReference>
<evidence type="ECO:0000313" key="9">
    <source>
        <dbReference type="EMBL" id="GGN94145.1"/>
    </source>
</evidence>
<dbReference type="Pfam" id="PF00672">
    <property type="entry name" value="HAMP"/>
    <property type="match status" value="1"/>
</dbReference>
<keyword evidence="6 7" id="KW-0472">Membrane</keyword>
<keyword evidence="4" id="KW-0808">Transferase</keyword>
<evidence type="ECO:0000256" key="2">
    <source>
        <dbReference type="ARBA" id="ARBA00022475"/>
    </source>
</evidence>
<keyword evidence="7" id="KW-1133">Transmembrane helix</keyword>
<dbReference type="InterPro" id="IPR003594">
    <property type="entry name" value="HATPase_dom"/>
</dbReference>
<feature type="transmembrane region" description="Helical" evidence="7">
    <location>
        <begin position="18"/>
        <end position="40"/>
    </location>
</feature>
<comment type="caution">
    <text evidence="9">The sequence shown here is derived from an EMBL/GenBank/DDBJ whole genome shotgun (WGS) entry which is preliminary data.</text>
</comment>
<keyword evidence="5 9" id="KW-0418">Kinase</keyword>
<dbReference type="Gene3D" id="6.10.340.10">
    <property type="match status" value="1"/>
</dbReference>
<dbReference type="EMBL" id="BMLN01000002">
    <property type="protein sequence ID" value="GGN94145.1"/>
    <property type="molecule type" value="Genomic_DNA"/>
</dbReference>
<keyword evidence="7" id="KW-0812">Transmembrane</keyword>
<evidence type="ECO:0000256" key="7">
    <source>
        <dbReference type="SAM" id="Phobius"/>
    </source>
</evidence>
<dbReference type="Proteomes" id="UP000606653">
    <property type="component" value="Unassembled WGS sequence"/>
</dbReference>
<dbReference type="RefSeq" id="WP_018978655.1">
    <property type="nucleotide sequence ID" value="NZ_BMLN01000002.1"/>
</dbReference>
<dbReference type="SMART" id="SM00304">
    <property type="entry name" value="HAMP"/>
    <property type="match status" value="1"/>
</dbReference>
<keyword evidence="10" id="KW-1185">Reference proteome</keyword>
<dbReference type="PANTHER" id="PTHR34220:SF7">
    <property type="entry name" value="SENSOR HISTIDINE KINASE YPDA"/>
    <property type="match status" value="1"/>
</dbReference>
<organism evidence="9 10">
    <name type="scientific">Saccharibacillus kuerlensis</name>
    <dbReference type="NCBI Taxonomy" id="459527"/>
    <lineage>
        <taxon>Bacteria</taxon>
        <taxon>Bacillati</taxon>
        <taxon>Bacillota</taxon>
        <taxon>Bacilli</taxon>
        <taxon>Bacillales</taxon>
        <taxon>Paenibacillaceae</taxon>
        <taxon>Saccharibacillus</taxon>
    </lineage>
</organism>
<reference evidence="10" key="1">
    <citation type="journal article" date="2019" name="Int. J. Syst. Evol. Microbiol.">
        <title>The Global Catalogue of Microorganisms (GCM) 10K type strain sequencing project: providing services to taxonomists for standard genome sequencing and annotation.</title>
        <authorList>
            <consortium name="The Broad Institute Genomics Platform"/>
            <consortium name="The Broad Institute Genome Sequencing Center for Infectious Disease"/>
            <person name="Wu L."/>
            <person name="Ma J."/>
        </authorList>
    </citation>
    <scope>NUCLEOTIDE SEQUENCE [LARGE SCALE GENOMIC DNA]</scope>
    <source>
        <strain evidence="10">CGMCC 1.6964</strain>
    </source>
</reference>
<dbReference type="GO" id="GO:0016301">
    <property type="term" value="F:kinase activity"/>
    <property type="evidence" value="ECO:0007669"/>
    <property type="project" value="UniProtKB-KW"/>
</dbReference>
<evidence type="ECO:0000313" key="10">
    <source>
        <dbReference type="Proteomes" id="UP000606653"/>
    </source>
</evidence>
<protein>
    <submittedName>
        <fullName evidence="9">Histidine kinase</fullName>
    </submittedName>
</protein>
<evidence type="ECO:0000256" key="4">
    <source>
        <dbReference type="ARBA" id="ARBA00022679"/>
    </source>
</evidence>
<feature type="transmembrane region" description="Helical" evidence="7">
    <location>
        <begin position="303"/>
        <end position="323"/>
    </location>
</feature>
<dbReference type="InterPro" id="IPR010559">
    <property type="entry name" value="Sig_transdc_His_kin_internal"/>
</dbReference>
<dbReference type="InterPro" id="IPR036890">
    <property type="entry name" value="HATPase_C_sf"/>
</dbReference>
<dbReference type="Pfam" id="PF06580">
    <property type="entry name" value="His_kinase"/>
    <property type="match status" value="1"/>
</dbReference>
<dbReference type="InterPro" id="IPR003660">
    <property type="entry name" value="HAMP_dom"/>
</dbReference>
<sequence>MLNIAAFWKNRYWKDRGLAFKLIWINLILISVPLLLSYLLSSIGYSKAVQRNVGAYQADAVHEFSANLDIYMNELALLSVLPYQTPDLIDYLERRGNRVTTLYEERLLLEEFMRRIRVNGRVDTIGITLQAEKVRSYVEPPDSPGRFTEEYDADLNVYASSGFSGQAVFVGPHSIQSDNGSIYNVFSAVRVIRSLESGQRLAILKIDVPSSDLRERIASLSGGGERSVAVLDDRGEPIYESGEFPESGGRLAAYRGSGTVTLGSGSSSVLMTYVTSPITGWTVLQAVPMSVLLKDAETVNRQMLLVGLTCLVASVLVSILYSLRITRPLSRLRQSMKKVEKGEFGISIPVDSEDEIGHLSRTFNLMVSRLGALTYRLYETEIREKNAEIASLQSQINPHFLYNTLGSISMYAELEGNREVVSMTNHLSALLRYSMGGGRDEVTIREEIEHIRGYLAIQSIRYEERLRYTIEAEPGLMEHPVIRLTLQPIVENAIIHGLEKGSGEVKIRIVIGREDSRVVIAVEDNGPGMNDEALRQQNAKMREGLLPEGPGGHGLVNVHRRLVLNYGSAFGVRLKRADSGGILAQILLPEAQTAALKEGRENIG</sequence>
<dbReference type="SUPFAM" id="SSF158472">
    <property type="entry name" value="HAMP domain-like"/>
    <property type="match status" value="1"/>
</dbReference>
<evidence type="ECO:0000256" key="1">
    <source>
        <dbReference type="ARBA" id="ARBA00004651"/>
    </source>
</evidence>
<keyword evidence="3" id="KW-0597">Phosphoprotein</keyword>
<dbReference type="Pfam" id="PF02518">
    <property type="entry name" value="HATPase_c"/>
    <property type="match status" value="1"/>
</dbReference>
<dbReference type="Gene3D" id="3.30.565.10">
    <property type="entry name" value="Histidine kinase-like ATPase, C-terminal domain"/>
    <property type="match status" value="1"/>
</dbReference>
<dbReference type="PANTHER" id="PTHR34220">
    <property type="entry name" value="SENSOR HISTIDINE KINASE YPDA"/>
    <property type="match status" value="1"/>
</dbReference>
<feature type="domain" description="HAMP" evidence="8">
    <location>
        <begin position="323"/>
        <end position="375"/>
    </location>
</feature>
<keyword evidence="2" id="KW-1003">Cell membrane</keyword>
<dbReference type="SUPFAM" id="SSF55874">
    <property type="entry name" value="ATPase domain of HSP90 chaperone/DNA topoisomerase II/histidine kinase"/>
    <property type="match status" value="1"/>
</dbReference>
<evidence type="ECO:0000256" key="5">
    <source>
        <dbReference type="ARBA" id="ARBA00022777"/>
    </source>
</evidence>
<evidence type="ECO:0000256" key="6">
    <source>
        <dbReference type="ARBA" id="ARBA00023136"/>
    </source>
</evidence>
<gene>
    <name evidence="9" type="ORF">GCM10010969_08580</name>
</gene>
<evidence type="ECO:0000256" key="3">
    <source>
        <dbReference type="ARBA" id="ARBA00022553"/>
    </source>
</evidence>
<dbReference type="InterPro" id="IPR050640">
    <property type="entry name" value="Bact_2-comp_sensor_kinase"/>
</dbReference>
<dbReference type="CDD" id="cd06225">
    <property type="entry name" value="HAMP"/>
    <property type="match status" value="1"/>
</dbReference>
<evidence type="ECO:0000259" key="8">
    <source>
        <dbReference type="PROSITE" id="PS50885"/>
    </source>
</evidence>
<name>A0ABQ2KVU9_9BACL</name>